<dbReference type="InterPro" id="IPR029066">
    <property type="entry name" value="PLP-binding_barrel"/>
</dbReference>
<dbReference type="InterPro" id="IPR011078">
    <property type="entry name" value="PyrdxlP_homeostasis"/>
</dbReference>
<evidence type="ECO:0000259" key="5">
    <source>
        <dbReference type="Pfam" id="PF01168"/>
    </source>
</evidence>
<sequence>MSIKENYQRIRDAIPDEVTIVLAGKTRTPEEIEEAIAAGATDIGENYVQEAEEKFQAVGDHARQVRWHMIGPLQKNKINKALPIFNVVQTVNSLKNAQDINTRAARVGKVLTVYLEINIGEETAKAGIPPDYEQIEQLVRDMSHLNHLSVEGLMTMGPLSGDPEETRPYFRETKKIFDRLAALEIPQVKMQTLSMGMSASYQIAIEEGATMVRLGTIIFGPRH</sequence>
<evidence type="ECO:0000256" key="3">
    <source>
        <dbReference type="PIRSR" id="PIRSR004848-1"/>
    </source>
</evidence>
<reference evidence="6" key="1">
    <citation type="submission" date="2019-11" db="EMBL/GenBank/DDBJ databases">
        <title>Microbial mats filling the niche in hypersaline microbial mats.</title>
        <authorList>
            <person name="Wong H.L."/>
            <person name="Macleod F.I."/>
            <person name="White R.A. III"/>
            <person name="Burns B.P."/>
        </authorList>
    </citation>
    <scope>NUCLEOTIDE SEQUENCE</scope>
    <source>
        <strain evidence="6">Rbin_158</strain>
    </source>
</reference>
<evidence type="ECO:0000256" key="2">
    <source>
        <dbReference type="HAMAP-Rule" id="MF_02087"/>
    </source>
</evidence>
<organism evidence="6 7">
    <name type="scientific">candidate division KSB3 bacterium</name>
    <dbReference type="NCBI Taxonomy" id="2044937"/>
    <lineage>
        <taxon>Bacteria</taxon>
        <taxon>candidate division KSB3</taxon>
    </lineage>
</organism>
<dbReference type="Proteomes" id="UP000649604">
    <property type="component" value="Unassembled WGS sequence"/>
</dbReference>
<gene>
    <name evidence="6" type="ORF">GF339_03760</name>
</gene>
<feature type="modified residue" description="N6-(pyridoxal phosphate)lysine" evidence="2 3">
    <location>
        <position position="25"/>
    </location>
</feature>
<comment type="cofactor">
    <cofactor evidence="3">
        <name>pyridoxal 5'-phosphate</name>
        <dbReference type="ChEBI" id="CHEBI:597326"/>
    </cofactor>
</comment>
<keyword evidence="1 2" id="KW-0663">Pyridoxal phosphate</keyword>
<dbReference type="GO" id="GO:0030170">
    <property type="term" value="F:pyridoxal phosphate binding"/>
    <property type="evidence" value="ECO:0007669"/>
    <property type="project" value="UniProtKB-UniRule"/>
</dbReference>
<evidence type="ECO:0000256" key="1">
    <source>
        <dbReference type="ARBA" id="ARBA00022898"/>
    </source>
</evidence>
<evidence type="ECO:0000313" key="7">
    <source>
        <dbReference type="Proteomes" id="UP000649604"/>
    </source>
</evidence>
<comment type="caution">
    <text evidence="6">The sequence shown here is derived from an EMBL/GenBank/DDBJ whole genome shotgun (WGS) entry which is preliminary data.</text>
</comment>
<name>A0A9D5JT93_9BACT</name>
<feature type="domain" description="Alanine racemase N-terminal" evidence="5">
    <location>
        <begin position="2"/>
        <end position="221"/>
    </location>
</feature>
<dbReference type="HAMAP" id="MF_02087">
    <property type="entry name" value="PLP_homeostasis"/>
    <property type="match status" value="1"/>
</dbReference>
<evidence type="ECO:0000313" key="6">
    <source>
        <dbReference type="EMBL" id="MBD3323674.1"/>
    </source>
</evidence>
<accession>A0A9D5JT93</accession>
<dbReference type="NCBIfam" id="TIGR00044">
    <property type="entry name" value="YggS family pyridoxal phosphate-dependent enzyme"/>
    <property type="match status" value="1"/>
</dbReference>
<evidence type="ECO:0000256" key="4">
    <source>
        <dbReference type="RuleBase" id="RU004514"/>
    </source>
</evidence>
<comment type="similarity">
    <text evidence="2 4">Belongs to the pyridoxal phosphate-binding protein YggS/PROSC family.</text>
</comment>
<dbReference type="InterPro" id="IPR001608">
    <property type="entry name" value="Ala_racemase_N"/>
</dbReference>
<dbReference type="Pfam" id="PF01168">
    <property type="entry name" value="Ala_racemase_N"/>
    <property type="match status" value="1"/>
</dbReference>
<dbReference type="SUPFAM" id="SSF51419">
    <property type="entry name" value="PLP-binding barrel"/>
    <property type="match status" value="1"/>
</dbReference>
<dbReference type="PANTHER" id="PTHR10146:SF14">
    <property type="entry name" value="PYRIDOXAL PHOSPHATE HOMEOSTASIS PROTEIN"/>
    <property type="match status" value="1"/>
</dbReference>
<dbReference type="AlphaFoldDB" id="A0A9D5JT93"/>
<dbReference type="EMBL" id="WJJP01000115">
    <property type="protein sequence ID" value="MBD3323674.1"/>
    <property type="molecule type" value="Genomic_DNA"/>
</dbReference>
<proteinExistence type="inferred from homology"/>
<protein>
    <recommendedName>
        <fullName evidence="2">Pyridoxal phosphate homeostasis protein</fullName>
        <shortName evidence="2">PLP homeostasis protein</shortName>
    </recommendedName>
</protein>
<dbReference type="PIRSF" id="PIRSF004848">
    <property type="entry name" value="YBL036c_PLPDEIII"/>
    <property type="match status" value="1"/>
</dbReference>
<dbReference type="FunFam" id="3.20.20.10:FF:000018">
    <property type="entry name" value="Pyridoxal phosphate homeostasis protein"/>
    <property type="match status" value="1"/>
</dbReference>
<dbReference type="PANTHER" id="PTHR10146">
    <property type="entry name" value="PROLINE SYNTHETASE CO-TRANSCRIBED BACTERIAL HOMOLOG PROTEIN"/>
    <property type="match status" value="1"/>
</dbReference>
<dbReference type="Gene3D" id="3.20.20.10">
    <property type="entry name" value="Alanine racemase"/>
    <property type="match status" value="1"/>
</dbReference>
<dbReference type="CDD" id="cd00635">
    <property type="entry name" value="PLPDE_III_YBL036c_like"/>
    <property type="match status" value="1"/>
</dbReference>
<comment type="function">
    <text evidence="2">Pyridoxal 5'-phosphate (PLP)-binding protein, which is involved in PLP homeostasis.</text>
</comment>